<dbReference type="PANTHER" id="PTHR30283">
    <property type="entry name" value="PEROXIDE STRESS RESPONSE PROTEIN YAAA"/>
    <property type="match status" value="1"/>
</dbReference>
<name>A0ABV3ZP79_9BURK</name>
<comment type="similarity">
    <text evidence="1">Belongs to the UPF0246 family.</text>
</comment>
<dbReference type="Proteomes" id="UP001561046">
    <property type="component" value="Unassembled WGS sequence"/>
</dbReference>
<accession>A0ABV3ZP79</accession>
<dbReference type="Pfam" id="PF03883">
    <property type="entry name" value="H2O2_YaaD"/>
    <property type="match status" value="1"/>
</dbReference>
<evidence type="ECO:0000313" key="2">
    <source>
        <dbReference type="EMBL" id="MEX8191265.1"/>
    </source>
</evidence>
<dbReference type="EMBL" id="JBFYGN010000001">
    <property type="protein sequence ID" value="MEX8191265.1"/>
    <property type="molecule type" value="Genomic_DNA"/>
</dbReference>
<dbReference type="PANTHER" id="PTHR30283:SF4">
    <property type="entry name" value="PEROXIDE STRESS RESISTANCE PROTEIN YAAA"/>
    <property type="match status" value="1"/>
</dbReference>
<comment type="caution">
    <text evidence="2">The sequence shown here is derived from an EMBL/GenBank/DDBJ whole genome shotgun (WGS) entry which is preliminary data.</text>
</comment>
<dbReference type="NCBIfam" id="NF002542">
    <property type="entry name" value="PRK02101.1-3"/>
    <property type="match status" value="1"/>
</dbReference>
<evidence type="ECO:0000256" key="1">
    <source>
        <dbReference type="HAMAP-Rule" id="MF_00652"/>
    </source>
</evidence>
<organism evidence="2 3">
    <name type="scientific">Comamonas guangdongensis</name>
    <dbReference type="NCBI Taxonomy" id="510515"/>
    <lineage>
        <taxon>Bacteria</taxon>
        <taxon>Pseudomonadati</taxon>
        <taxon>Pseudomonadota</taxon>
        <taxon>Betaproteobacteria</taxon>
        <taxon>Burkholderiales</taxon>
        <taxon>Comamonadaceae</taxon>
        <taxon>Comamonas</taxon>
    </lineage>
</organism>
<sequence length="265" mass="30101">MLFLISPAKSLDYESPVPADLPHTLPVFKKQPLELIELLRAKSPQQLSELMSISDKLAVLNVGRYEAFSPRFTARNSRQAVLAFNGDVYEGLDAHSLKPRELDWAQEHVVILSGLYGVLRPLDLLQPYRLEMGTRLENASGSNLYQFWGTQIADYLNERGTEQQKAEPQAEHVVVNLASQEYFKSVDRGALQAPVVECVFEDFKGGKYKIISFHAKRARGLMVRWAVQHKARKVADLRRFDLEGYALAEAASTPEKLVFRRRLED</sequence>
<dbReference type="InterPro" id="IPR005583">
    <property type="entry name" value="YaaA"/>
</dbReference>
<keyword evidence="3" id="KW-1185">Reference proteome</keyword>
<dbReference type="HAMAP" id="MF_00652">
    <property type="entry name" value="UPF0246"/>
    <property type="match status" value="1"/>
</dbReference>
<protein>
    <recommendedName>
        <fullName evidence="1">UPF0246 protein AB6724_00260</fullName>
    </recommendedName>
</protein>
<gene>
    <name evidence="2" type="primary">yaaA</name>
    <name evidence="2" type="ORF">AB6724_00260</name>
</gene>
<evidence type="ECO:0000313" key="3">
    <source>
        <dbReference type="Proteomes" id="UP001561046"/>
    </source>
</evidence>
<reference evidence="2 3" key="1">
    <citation type="journal article" date="2013" name="Int. J. Syst. Evol. Microbiol.">
        <title>Comamonas guangdongensis sp. nov., isolated from subterranean forest sediment, and emended description of the genus Comamonas.</title>
        <authorList>
            <person name="Zhang J."/>
            <person name="Wang Y."/>
            <person name="Zhou S."/>
            <person name="Wu C."/>
            <person name="He J."/>
            <person name="Li F."/>
        </authorList>
    </citation>
    <scope>NUCLEOTIDE SEQUENCE [LARGE SCALE GENOMIC DNA]</scope>
    <source>
        <strain evidence="2 3">CCTCC AB2011133</strain>
    </source>
</reference>
<proteinExistence type="inferred from homology"/>
<dbReference type="RefSeq" id="WP_369336497.1">
    <property type="nucleotide sequence ID" value="NZ_JBFYGN010000001.1"/>
</dbReference>